<dbReference type="EMBL" id="NILF01000069">
    <property type="protein sequence ID" value="TWL32940.1"/>
    <property type="molecule type" value="Genomic_DNA"/>
</dbReference>
<dbReference type="AlphaFoldDB" id="A0A6I7U3I9"/>
<evidence type="ECO:0000313" key="2">
    <source>
        <dbReference type="EMBL" id="TWL32940.1"/>
    </source>
</evidence>
<reference evidence="1 3" key="1">
    <citation type="journal article" date="2016" name="Front. Microbiol.">
        <title>High-Level Heat Resistance of Spores of Bacillus amyloliquefaciens and Bacillus licheniformis Results from the Presence of a spoVA Operon in a Tn1546 Transposon.</title>
        <authorList>
            <person name="Berendsen E.M."/>
            <person name="Koning R.A."/>
            <person name="Boekhorst J."/>
            <person name="de Jong A."/>
            <person name="Kuipers O.P."/>
            <person name="Wells-Bennik M.H."/>
        </authorList>
    </citation>
    <scope>NUCLEOTIDE SEQUENCE [LARGE SCALE GENOMIC DNA]</scope>
    <source>
        <strain evidence="1 3">B4121</strain>
    </source>
</reference>
<dbReference type="Proteomes" id="UP000185604">
    <property type="component" value="Unassembled WGS sequence"/>
</dbReference>
<evidence type="ECO:0000313" key="3">
    <source>
        <dbReference type="Proteomes" id="UP000185604"/>
    </source>
</evidence>
<evidence type="ECO:0000313" key="4">
    <source>
        <dbReference type="Proteomes" id="UP000429980"/>
    </source>
</evidence>
<keyword evidence="4" id="KW-1185">Reference proteome</keyword>
<accession>A0A6I7U3I9</accession>
<dbReference type="EMBL" id="LKPO01000026">
    <property type="protein sequence ID" value="OLF87461.1"/>
    <property type="molecule type" value="Genomic_DNA"/>
</dbReference>
<name>A0A6I7U3I9_9BACI</name>
<dbReference type="Proteomes" id="UP000429980">
    <property type="component" value="Unassembled WGS sequence"/>
</dbReference>
<proteinExistence type="predicted"/>
<evidence type="ECO:0000313" key="1">
    <source>
        <dbReference type="EMBL" id="OLF87461.1"/>
    </source>
</evidence>
<sequence>MFLSVPAFTHAFFVVLKAKCKRFIWMKKQSFERSCHEFLL</sequence>
<organism evidence="1 3">
    <name type="scientific">Bacillus paralicheniformis</name>
    <dbReference type="NCBI Taxonomy" id="1648923"/>
    <lineage>
        <taxon>Bacteria</taxon>
        <taxon>Bacillati</taxon>
        <taxon>Bacillota</taxon>
        <taxon>Bacilli</taxon>
        <taxon>Bacillales</taxon>
        <taxon>Bacillaceae</taxon>
        <taxon>Bacillus</taxon>
    </lineage>
</organism>
<comment type="caution">
    <text evidence="1">The sequence shown here is derived from an EMBL/GenBank/DDBJ whole genome shotgun (WGS) entry which is preliminary data.</text>
</comment>
<protein>
    <submittedName>
        <fullName evidence="1">Uncharacterized protein</fullName>
    </submittedName>
</protein>
<reference evidence="2 4" key="2">
    <citation type="submission" date="2019-06" db="EMBL/GenBank/DDBJ databases">
        <title>Genome sequence analysis of &gt;100 Bacillus licheniformis strains suggests intrinsic resistance to this species.</title>
        <authorList>
            <person name="Wels M."/>
            <person name="Siezen R.J."/>
            <person name="Johansen E."/>
            <person name="Stuer-Lauridsen B."/>
            <person name="Bjerre K."/>
            <person name="Nielsen B.K.K."/>
        </authorList>
    </citation>
    <scope>NUCLEOTIDE SEQUENCE [LARGE SCALE GENOMIC DNA]</scope>
    <source>
        <strain evidence="2 4">BAC-15381</strain>
    </source>
</reference>
<gene>
    <name evidence="1" type="ORF">B4121_3913</name>
    <name evidence="2" type="ORF">CHCC15381_1162</name>
</gene>